<dbReference type="InterPro" id="IPR003594">
    <property type="entry name" value="HATPase_dom"/>
</dbReference>
<dbReference type="Gene3D" id="3.30.565.10">
    <property type="entry name" value="Histidine kinase-like ATPase, C-terminal domain"/>
    <property type="match status" value="1"/>
</dbReference>
<keyword evidence="3" id="KW-0597">Phosphoprotein</keyword>
<dbReference type="EC" id="2.7.13.3" evidence="2"/>
<keyword evidence="9" id="KW-1133">Transmembrane helix</keyword>
<dbReference type="SUPFAM" id="SSF55874">
    <property type="entry name" value="ATPase domain of HSP90 chaperone/DNA topoisomerase II/histidine kinase"/>
    <property type="match status" value="1"/>
</dbReference>
<dbReference type="CDD" id="cd00082">
    <property type="entry name" value="HisKA"/>
    <property type="match status" value="1"/>
</dbReference>
<dbReference type="Gene3D" id="1.10.287.130">
    <property type="match status" value="1"/>
</dbReference>
<keyword evidence="4" id="KW-0808">Transferase</keyword>
<dbReference type="EMBL" id="JAYMYJ010000094">
    <property type="protein sequence ID" value="MEB4591325.1"/>
    <property type="molecule type" value="Genomic_DNA"/>
</dbReference>
<evidence type="ECO:0000313" key="12">
    <source>
        <dbReference type="Proteomes" id="UP001308005"/>
    </source>
</evidence>
<keyword evidence="7" id="KW-0067">ATP-binding</keyword>
<dbReference type="SUPFAM" id="SSF47384">
    <property type="entry name" value="Homodimeric domain of signal transducing histidine kinase"/>
    <property type="match status" value="1"/>
</dbReference>
<feature type="transmembrane region" description="Helical" evidence="9">
    <location>
        <begin position="14"/>
        <end position="40"/>
    </location>
</feature>
<evidence type="ECO:0000256" key="3">
    <source>
        <dbReference type="ARBA" id="ARBA00022553"/>
    </source>
</evidence>
<dbReference type="PANTHER" id="PTHR43065:SF10">
    <property type="entry name" value="PEROXIDE STRESS-ACTIVATED HISTIDINE KINASE MAK3"/>
    <property type="match status" value="1"/>
</dbReference>
<evidence type="ECO:0000256" key="5">
    <source>
        <dbReference type="ARBA" id="ARBA00022741"/>
    </source>
</evidence>
<keyword evidence="9" id="KW-0812">Transmembrane</keyword>
<proteinExistence type="predicted"/>
<dbReference type="Proteomes" id="UP001308005">
    <property type="component" value="Unassembled WGS sequence"/>
</dbReference>
<dbReference type="InterPro" id="IPR003661">
    <property type="entry name" value="HisK_dim/P_dom"/>
</dbReference>
<evidence type="ECO:0000256" key="6">
    <source>
        <dbReference type="ARBA" id="ARBA00022777"/>
    </source>
</evidence>
<dbReference type="InterPro" id="IPR005467">
    <property type="entry name" value="His_kinase_dom"/>
</dbReference>
<keyword evidence="8" id="KW-0902">Two-component regulatory system</keyword>
<dbReference type="RefSeq" id="WP_324694846.1">
    <property type="nucleotide sequence ID" value="NZ_JAYMYJ010000094.1"/>
</dbReference>
<name>A0ABU6CWW7_9GAMM</name>
<dbReference type="Pfam" id="PF02518">
    <property type="entry name" value="HATPase_c"/>
    <property type="match status" value="1"/>
</dbReference>
<dbReference type="InterPro" id="IPR036890">
    <property type="entry name" value="HATPase_C_sf"/>
</dbReference>
<dbReference type="PRINTS" id="PR00344">
    <property type="entry name" value="BCTRLSENSOR"/>
</dbReference>
<dbReference type="PANTHER" id="PTHR43065">
    <property type="entry name" value="SENSOR HISTIDINE KINASE"/>
    <property type="match status" value="1"/>
</dbReference>
<dbReference type="SMART" id="SM00388">
    <property type="entry name" value="HisKA"/>
    <property type="match status" value="1"/>
</dbReference>
<keyword evidence="6 11" id="KW-0418">Kinase</keyword>
<evidence type="ECO:0000256" key="4">
    <source>
        <dbReference type="ARBA" id="ARBA00022679"/>
    </source>
</evidence>
<organism evidence="11 12">
    <name type="scientific">Candidatus Thiothrix phosphatis</name>
    <dbReference type="NCBI Taxonomy" id="3112415"/>
    <lineage>
        <taxon>Bacteria</taxon>
        <taxon>Pseudomonadati</taxon>
        <taxon>Pseudomonadota</taxon>
        <taxon>Gammaproteobacteria</taxon>
        <taxon>Thiotrichales</taxon>
        <taxon>Thiotrichaceae</taxon>
        <taxon>Thiothrix</taxon>
    </lineage>
</organism>
<keyword evidence="9" id="KW-0472">Membrane</keyword>
<evidence type="ECO:0000256" key="2">
    <source>
        <dbReference type="ARBA" id="ARBA00012438"/>
    </source>
</evidence>
<dbReference type="Pfam" id="PF00512">
    <property type="entry name" value="HisKA"/>
    <property type="match status" value="1"/>
</dbReference>
<evidence type="ECO:0000256" key="8">
    <source>
        <dbReference type="ARBA" id="ARBA00023012"/>
    </source>
</evidence>
<evidence type="ECO:0000256" key="1">
    <source>
        <dbReference type="ARBA" id="ARBA00000085"/>
    </source>
</evidence>
<dbReference type="InterPro" id="IPR004358">
    <property type="entry name" value="Sig_transdc_His_kin-like_C"/>
</dbReference>
<sequence>MLNWRKLTHNLKPLWIPVALLGGLLLVSLTVQLALAWLAYERILPLDQHVTYIERLQRNLTRVETVLADHLGQGENSPLAPDDWKNLHDSLQRLLNQHNYLAPSTPGNVQQAQRMLDEQGVDPGDSLPAIQQILRTVFVDEETVQQNLTHNSLHDAKVQLELVGAVLLVLPASAIILLVLMRRRIYSPLQQMGYLMEALGRKEYRTIRPAQIDPMFQPLIANYNQMVGRLAELEAEHQQRNHWLEEQVQAATRNLMEQQVNLANTGKLAALGEMMGRIAHELRNPLAGIEVACLNLQEDMEEAGDAEPYHGRVGMVVKETGRIVQLLNNLLVQAHHEPEPLQETDLANIVRELLVLVRYQVPENIRLEQDIPPGIICRLPDSQLRQALLNLILNARQALADRPGSIALNGKMDAAGITLNVCDDGPGFPPAILKDGIRSFRTYRRDGTGLGLSMVERFARNHDGSVELRNREPHGACVTLKLRCKVNSHG</sequence>
<protein>
    <recommendedName>
        <fullName evidence="2">histidine kinase</fullName>
        <ecNumber evidence="2">2.7.13.3</ecNumber>
    </recommendedName>
</protein>
<gene>
    <name evidence="11" type="ORF">VSS37_10075</name>
</gene>
<dbReference type="GO" id="GO:0016301">
    <property type="term" value="F:kinase activity"/>
    <property type="evidence" value="ECO:0007669"/>
    <property type="project" value="UniProtKB-KW"/>
</dbReference>
<accession>A0ABU6CWW7</accession>
<dbReference type="SMART" id="SM00387">
    <property type="entry name" value="HATPase_c"/>
    <property type="match status" value="1"/>
</dbReference>
<feature type="transmembrane region" description="Helical" evidence="9">
    <location>
        <begin position="162"/>
        <end position="181"/>
    </location>
</feature>
<keyword evidence="5" id="KW-0547">Nucleotide-binding</keyword>
<comment type="catalytic activity">
    <reaction evidence="1">
        <text>ATP + protein L-histidine = ADP + protein N-phospho-L-histidine.</text>
        <dbReference type="EC" id="2.7.13.3"/>
    </reaction>
</comment>
<reference evidence="11 12" key="2">
    <citation type="submission" date="2024-01" db="EMBL/GenBank/DDBJ databases">
        <authorList>
            <person name="Xie X."/>
        </authorList>
    </citation>
    <scope>NUCLEOTIDE SEQUENCE [LARGE SCALE GENOMIC DNA]</scope>
    <source>
        <strain evidence="11">SCUT-1</strain>
    </source>
</reference>
<reference evidence="12" key="1">
    <citation type="submission" date="2023-07" db="EMBL/GenBank/DDBJ databases">
        <title>The carbon used by Thiothrix.</title>
        <authorList>
            <person name="Chen L."/>
        </authorList>
    </citation>
    <scope>NUCLEOTIDE SEQUENCE [LARGE SCALE GENOMIC DNA]</scope>
</reference>
<evidence type="ECO:0000313" key="11">
    <source>
        <dbReference type="EMBL" id="MEB4591325.1"/>
    </source>
</evidence>
<dbReference type="InterPro" id="IPR036097">
    <property type="entry name" value="HisK_dim/P_sf"/>
</dbReference>
<evidence type="ECO:0000256" key="7">
    <source>
        <dbReference type="ARBA" id="ARBA00022840"/>
    </source>
</evidence>
<evidence type="ECO:0000256" key="9">
    <source>
        <dbReference type="SAM" id="Phobius"/>
    </source>
</evidence>
<evidence type="ECO:0000259" key="10">
    <source>
        <dbReference type="PROSITE" id="PS50109"/>
    </source>
</evidence>
<comment type="caution">
    <text evidence="11">The sequence shown here is derived from an EMBL/GenBank/DDBJ whole genome shotgun (WGS) entry which is preliminary data.</text>
</comment>
<dbReference type="PROSITE" id="PS50109">
    <property type="entry name" value="HIS_KIN"/>
    <property type="match status" value="1"/>
</dbReference>
<feature type="domain" description="Histidine kinase" evidence="10">
    <location>
        <begin position="277"/>
        <end position="486"/>
    </location>
</feature>
<keyword evidence="12" id="KW-1185">Reference proteome</keyword>